<accession>A0AAU9AJP0</accession>
<evidence type="ECO:0000313" key="2">
    <source>
        <dbReference type="Proteomes" id="UP000218824"/>
    </source>
</evidence>
<sequence length="131" mass="14707">MSAQEINRAGMQLMSDPGWRIAVEGVEVHLPSLVANGMQLDFWRRSEVNDAGGRWAYVKILADCSDGTQIPFATINPRTGFFEQWAEADERTRAAWRDDAKSKRITQSICVRYAHGTAEIGSITRLPKQPK</sequence>
<evidence type="ECO:0000313" key="1">
    <source>
        <dbReference type="EMBL" id="BAV97963.1"/>
    </source>
</evidence>
<dbReference type="EMBL" id="AP014940">
    <property type="protein sequence ID" value="BAV97963.1"/>
    <property type="molecule type" value="Genomic_DNA"/>
</dbReference>
<reference evidence="1 2" key="1">
    <citation type="journal article" date="2017" name="DNA Res.">
        <title>Complete genome sequence and expression profile of the commercial lytic enzyme producer Lysobacter enzymogenes M497-1.</title>
        <authorList>
            <person name="Takami H."/>
            <person name="Toyoda A."/>
            <person name="Uchiyama I."/>
            <person name="Itoh T."/>
            <person name="Takaki Y."/>
            <person name="Arai W."/>
            <person name="Nishi S."/>
            <person name="Kawai M."/>
            <person name="Shinya K."/>
            <person name="Ikeda H."/>
        </authorList>
    </citation>
    <scope>NUCLEOTIDE SEQUENCE [LARGE SCALE GENOMIC DNA]</scope>
    <source>
        <strain evidence="1 2">M497-1</strain>
    </source>
</reference>
<dbReference type="KEGG" id="lem:LEN_2476"/>
<organism evidence="1 2">
    <name type="scientific">Lysobacter enzymogenes</name>
    <dbReference type="NCBI Taxonomy" id="69"/>
    <lineage>
        <taxon>Bacteria</taxon>
        <taxon>Pseudomonadati</taxon>
        <taxon>Pseudomonadota</taxon>
        <taxon>Gammaproteobacteria</taxon>
        <taxon>Lysobacterales</taxon>
        <taxon>Lysobacteraceae</taxon>
        <taxon>Lysobacter</taxon>
    </lineage>
</organism>
<name>A0AAU9AJP0_LYSEN</name>
<dbReference type="Proteomes" id="UP000218824">
    <property type="component" value="Chromosome"/>
</dbReference>
<dbReference type="AlphaFoldDB" id="A0AAU9AJP0"/>
<dbReference type="GeneID" id="83064329"/>
<protein>
    <submittedName>
        <fullName evidence="1">Uncharacterized protein</fullName>
    </submittedName>
</protein>
<proteinExistence type="predicted"/>
<dbReference type="RefSeq" id="WP_145960065.1">
    <property type="nucleotide sequence ID" value="NZ_AP014940.1"/>
</dbReference>
<gene>
    <name evidence="1" type="ORF">LEN_2476</name>
</gene>